<keyword evidence="3" id="KW-1185">Reference proteome</keyword>
<evidence type="ECO:0000313" key="3">
    <source>
        <dbReference type="Proteomes" id="UP000053989"/>
    </source>
</evidence>
<evidence type="ECO:0000313" key="2">
    <source>
        <dbReference type="EMBL" id="KIM68427.1"/>
    </source>
</evidence>
<feature type="region of interest" description="Disordered" evidence="1">
    <location>
        <begin position="1"/>
        <end position="58"/>
    </location>
</feature>
<dbReference type="Proteomes" id="UP000053989">
    <property type="component" value="Unassembled WGS sequence"/>
</dbReference>
<protein>
    <submittedName>
        <fullName evidence="2">Uncharacterized protein</fullName>
    </submittedName>
</protein>
<organism evidence="2 3">
    <name type="scientific">Scleroderma citrinum Foug A</name>
    <dbReference type="NCBI Taxonomy" id="1036808"/>
    <lineage>
        <taxon>Eukaryota</taxon>
        <taxon>Fungi</taxon>
        <taxon>Dikarya</taxon>
        <taxon>Basidiomycota</taxon>
        <taxon>Agaricomycotina</taxon>
        <taxon>Agaricomycetes</taxon>
        <taxon>Agaricomycetidae</taxon>
        <taxon>Boletales</taxon>
        <taxon>Sclerodermatineae</taxon>
        <taxon>Sclerodermataceae</taxon>
        <taxon>Scleroderma</taxon>
    </lineage>
</organism>
<proteinExistence type="predicted"/>
<dbReference type="InParanoid" id="A0A0C3ATZ2"/>
<reference evidence="2 3" key="1">
    <citation type="submission" date="2014-04" db="EMBL/GenBank/DDBJ databases">
        <authorList>
            <consortium name="DOE Joint Genome Institute"/>
            <person name="Kuo A."/>
            <person name="Kohler A."/>
            <person name="Nagy L.G."/>
            <person name="Floudas D."/>
            <person name="Copeland A."/>
            <person name="Barry K.W."/>
            <person name="Cichocki N."/>
            <person name="Veneault-Fourrey C."/>
            <person name="LaButti K."/>
            <person name="Lindquist E.A."/>
            <person name="Lipzen A."/>
            <person name="Lundell T."/>
            <person name="Morin E."/>
            <person name="Murat C."/>
            <person name="Sun H."/>
            <person name="Tunlid A."/>
            <person name="Henrissat B."/>
            <person name="Grigoriev I.V."/>
            <person name="Hibbett D.S."/>
            <person name="Martin F."/>
            <person name="Nordberg H.P."/>
            <person name="Cantor M.N."/>
            <person name="Hua S.X."/>
        </authorList>
    </citation>
    <scope>NUCLEOTIDE SEQUENCE [LARGE SCALE GENOMIC DNA]</scope>
    <source>
        <strain evidence="2 3">Foug A</strain>
    </source>
</reference>
<dbReference type="EMBL" id="KN822009">
    <property type="protein sequence ID" value="KIM68427.1"/>
    <property type="molecule type" value="Genomic_DNA"/>
</dbReference>
<accession>A0A0C3ATZ2</accession>
<name>A0A0C3ATZ2_9AGAM</name>
<dbReference type="STRING" id="1036808.A0A0C3ATZ2"/>
<dbReference type="AlphaFoldDB" id="A0A0C3ATZ2"/>
<reference evidence="3" key="2">
    <citation type="submission" date="2015-01" db="EMBL/GenBank/DDBJ databases">
        <title>Evolutionary Origins and Diversification of the Mycorrhizal Mutualists.</title>
        <authorList>
            <consortium name="DOE Joint Genome Institute"/>
            <consortium name="Mycorrhizal Genomics Consortium"/>
            <person name="Kohler A."/>
            <person name="Kuo A."/>
            <person name="Nagy L.G."/>
            <person name="Floudas D."/>
            <person name="Copeland A."/>
            <person name="Barry K.W."/>
            <person name="Cichocki N."/>
            <person name="Veneault-Fourrey C."/>
            <person name="LaButti K."/>
            <person name="Lindquist E.A."/>
            <person name="Lipzen A."/>
            <person name="Lundell T."/>
            <person name="Morin E."/>
            <person name="Murat C."/>
            <person name="Riley R."/>
            <person name="Ohm R."/>
            <person name="Sun H."/>
            <person name="Tunlid A."/>
            <person name="Henrissat B."/>
            <person name="Grigoriev I.V."/>
            <person name="Hibbett D.S."/>
            <person name="Martin F."/>
        </authorList>
    </citation>
    <scope>NUCLEOTIDE SEQUENCE [LARGE SCALE GENOMIC DNA]</scope>
    <source>
        <strain evidence="3">Foug A</strain>
    </source>
</reference>
<evidence type="ECO:0000256" key="1">
    <source>
        <dbReference type="SAM" id="MobiDB-lite"/>
    </source>
</evidence>
<gene>
    <name evidence="2" type="ORF">SCLCIDRAFT_105529</name>
</gene>
<dbReference type="OrthoDB" id="3028286at2759"/>
<sequence>MANNIIRVRNLPLSSGTHSSPPPQPANRTRFGTRKANGDENATSKHLRQASGIASTGASRATGVLSGLKVGPQRPALNEVTTTAVNRKVSSSVDIRSTQRAN</sequence>
<dbReference type="HOGENOM" id="CLU_2279164_0_0_1"/>